<name>A0A9D1TKN8_9BACI</name>
<keyword evidence="2" id="KW-0813">Transport</keyword>
<dbReference type="InterPro" id="IPR018461">
    <property type="entry name" value="Na/H_Antiport_NhaC-like_C"/>
</dbReference>
<comment type="similarity">
    <text evidence="8">Belongs to the NhaC Na(+)/H(+) (TC 2.A.35) antiporter family.</text>
</comment>
<evidence type="ECO:0000256" key="2">
    <source>
        <dbReference type="ARBA" id="ARBA00022448"/>
    </source>
</evidence>
<feature type="transmembrane region" description="Helical" evidence="9">
    <location>
        <begin position="315"/>
        <end position="341"/>
    </location>
</feature>
<evidence type="ECO:0000256" key="7">
    <source>
        <dbReference type="ARBA" id="ARBA00023136"/>
    </source>
</evidence>
<evidence type="ECO:0000313" key="12">
    <source>
        <dbReference type="Proteomes" id="UP000823937"/>
    </source>
</evidence>
<keyword evidence="6 9" id="KW-1133">Transmembrane helix</keyword>
<reference evidence="11" key="1">
    <citation type="journal article" date="2021" name="PeerJ">
        <title>Extensive microbial diversity within the chicken gut microbiome revealed by metagenomics and culture.</title>
        <authorList>
            <person name="Gilroy R."/>
            <person name="Ravi A."/>
            <person name="Getino M."/>
            <person name="Pursley I."/>
            <person name="Horton D.L."/>
            <person name="Alikhan N.F."/>
            <person name="Baker D."/>
            <person name="Gharbi K."/>
            <person name="Hall N."/>
            <person name="Watson M."/>
            <person name="Adriaenssens E.M."/>
            <person name="Foster-Nyarko E."/>
            <person name="Jarju S."/>
            <person name="Secka A."/>
            <person name="Antonio M."/>
            <person name="Oren A."/>
            <person name="Chaudhuri R.R."/>
            <person name="La Ragione R."/>
            <person name="Hildebrand F."/>
            <person name="Pallen M.J."/>
        </authorList>
    </citation>
    <scope>NUCLEOTIDE SEQUENCE</scope>
    <source>
        <strain evidence="11">CHK169-2315</strain>
    </source>
</reference>
<evidence type="ECO:0000256" key="6">
    <source>
        <dbReference type="ARBA" id="ARBA00022989"/>
    </source>
</evidence>
<evidence type="ECO:0000259" key="10">
    <source>
        <dbReference type="Pfam" id="PF03553"/>
    </source>
</evidence>
<feature type="transmembrane region" description="Helical" evidence="9">
    <location>
        <begin position="12"/>
        <end position="33"/>
    </location>
</feature>
<proteinExistence type="inferred from homology"/>
<dbReference type="PANTHER" id="PTHR33451">
    <property type="entry name" value="MALATE-2H(+)/NA(+)-LACTATE ANTIPORTER"/>
    <property type="match status" value="1"/>
</dbReference>
<evidence type="ECO:0000313" key="11">
    <source>
        <dbReference type="EMBL" id="HIV75669.1"/>
    </source>
</evidence>
<evidence type="ECO:0000256" key="3">
    <source>
        <dbReference type="ARBA" id="ARBA00022449"/>
    </source>
</evidence>
<comment type="subcellular location">
    <subcellularLocation>
        <location evidence="1">Cell membrane</location>
        <topology evidence="1">Multi-pass membrane protein</topology>
    </subcellularLocation>
</comment>
<dbReference type="NCBIfam" id="TIGR00931">
    <property type="entry name" value="antiport_nhaC"/>
    <property type="match status" value="1"/>
</dbReference>
<dbReference type="Proteomes" id="UP000823937">
    <property type="component" value="Unassembled WGS sequence"/>
</dbReference>
<gene>
    <name evidence="11" type="primary">nhaC</name>
    <name evidence="11" type="ORF">H9895_11400</name>
</gene>
<dbReference type="InterPro" id="IPR004770">
    <property type="entry name" value="Na/H_antiport_NhaC"/>
</dbReference>
<feature type="transmembrane region" description="Helical" evidence="9">
    <location>
        <begin position="430"/>
        <end position="451"/>
    </location>
</feature>
<keyword evidence="4" id="KW-1003">Cell membrane</keyword>
<sequence length="481" mass="51394">MFRIKAVQMPSTIEAIFVSAVIIFIMSFSIIFLETVPHIPIIFAVLFLMVYGFIKKVAYKDMEEGITEGAKVGIAATLIFFFIGILISAWMIGGTIPTLVYFGFNLVTPKFFLAIVFVVASIIGISIGSSLTTVGTVGVAFIGIASTLDISLAMTAGAVVSGAFFGDKMSPLSDTTNMASSVLKVDLFDHIRNMGWTTIPAFIISLILFAVLSPNITGADFDAMYTFQAGLLDTGLVSWYAGVIPIAVLIICSIRKMPAILSLALGSLAAIIISFFNEVRSLGDIIGILYGGYVSETGIEEVDALLTRGGMESMFFTIGIVLLALSLGGLLFTLGIVPQLLSAIEAKLQKVRSVILSSALTAIGINVLIGEQYLSVLLTGESYAPQYKKVGLHNINLARVSEDAGTVVNPLVPWSVCGVFITTVLGVSTLAYLPFAFFCLLSPILTVFYGFTGKTLTYLTEEEKLEAEQEALQATNEDALA</sequence>
<accession>A0A9D1TKN8</accession>
<dbReference type="GO" id="GO:0015297">
    <property type="term" value="F:antiporter activity"/>
    <property type="evidence" value="ECO:0007669"/>
    <property type="project" value="UniProtKB-KW"/>
</dbReference>
<evidence type="ECO:0000256" key="1">
    <source>
        <dbReference type="ARBA" id="ARBA00004651"/>
    </source>
</evidence>
<evidence type="ECO:0000256" key="8">
    <source>
        <dbReference type="ARBA" id="ARBA00038435"/>
    </source>
</evidence>
<dbReference type="GO" id="GO:0005886">
    <property type="term" value="C:plasma membrane"/>
    <property type="evidence" value="ECO:0007669"/>
    <property type="project" value="UniProtKB-SubCell"/>
</dbReference>
<feature type="domain" description="Na+/H+ antiporter NhaC-like C-terminal" evidence="10">
    <location>
        <begin position="162"/>
        <end position="453"/>
    </location>
</feature>
<dbReference type="AlphaFoldDB" id="A0A9D1TKN8"/>
<feature type="transmembrane region" description="Helical" evidence="9">
    <location>
        <begin position="259"/>
        <end position="276"/>
    </location>
</feature>
<evidence type="ECO:0000256" key="9">
    <source>
        <dbReference type="SAM" id="Phobius"/>
    </source>
</evidence>
<feature type="transmembrane region" description="Helical" evidence="9">
    <location>
        <begin position="70"/>
        <end position="91"/>
    </location>
</feature>
<evidence type="ECO:0000256" key="4">
    <source>
        <dbReference type="ARBA" id="ARBA00022475"/>
    </source>
</evidence>
<dbReference type="PANTHER" id="PTHR33451:SF6">
    <property type="entry name" value="NA(+)_H(+) ANTIPORTER NHAC"/>
    <property type="match status" value="1"/>
</dbReference>
<organism evidence="11 12">
    <name type="scientific">Candidatus Pseudogracilibacillus intestinigallinarum</name>
    <dbReference type="NCBI Taxonomy" id="2838742"/>
    <lineage>
        <taxon>Bacteria</taxon>
        <taxon>Bacillati</taxon>
        <taxon>Bacillota</taxon>
        <taxon>Bacilli</taxon>
        <taxon>Bacillales</taxon>
        <taxon>Bacillaceae</taxon>
        <taxon>Pseudogracilibacillus</taxon>
    </lineage>
</organism>
<dbReference type="InterPro" id="IPR052180">
    <property type="entry name" value="NhaC_Na-H+_Antiporter"/>
</dbReference>
<comment type="caution">
    <text evidence="11">The sequence shown here is derived from an EMBL/GenBank/DDBJ whole genome shotgun (WGS) entry which is preliminary data.</text>
</comment>
<feature type="transmembrane region" description="Helical" evidence="9">
    <location>
        <begin position="236"/>
        <end position="252"/>
    </location>
</feature>
<evidence type="ECO:0000256" key="5">
    <source>
        <dbReference type="ARBA" id="ARBA00022692"/>
    </source>
</evidence>
<reference evidence="11" key="2">
    <citation type="submission" date="2021-04" db="EMBL/GenBank/DDBJ databases">
        <authorList>
            <person name="Gilroy R."/>
        </authorList>
    </citation>
    <scope>NUCLEOTIDE SEQUENCE</scope>
    <source>
        <strain evidence="11">CHK169-2315</strain>
    </source>
</reference>
<keyword evidence="7 9" id="KW-0472">Membrane</keyword>
<dbReference type="EMBL" id="DXHX01000165">
    <property type="protein sequence ID" value="HIV75669.1"/>
    <property type="molecule type" value="Genomic_DNA"/>
</dbReference>
<dbReference type="Pfam" id="PF03553">
    <property type="entry name" value="Na_H_antiporter"/>
    <property type="match status" value="1"/>
</dbReference>
<protein>
    <submittedName>
        <fullName evidence="11">Na+/H+ antiporter NhaC</fullName>
    </submittedName>
</protein>
<keyword evidence="5 9" id="KW-0812">Transmembrane</keyword>
<feature type="transmembrane region" description="Helical" evidence="9">
    <location>
        <begin position="39"/>
        <end position="58"/>
    </location>
</feature>
<feature type="transmembrane region" description="Helical" evidence="9">
    <location>
        <begin position="111"/>
        <end position="144"/>
    </location>
</feature>
<keyword evidence="3" id="KW-0050">Antiport</keyword>
<feature type="transmembrane region" description="Helical" evidence="9">
    <location>
        <begin position="194"/>
        <end position="216"/>
    </location>
</feature>